<gene>
    <name evidence="3" type="ORF">hbim_03304</name>
    <name evidence="2" type="ORF">MMAGJ_36680</name>
</gene>
<dbReference type="InterPro" id="IPR049606">
    <property type="entry name" value="UsfY-like"/>
</dbReference>
<evidence type="ECO:0000256" key="1">
    <source>
        <dbReference type="SAM" id="Phobius"/>
    </source>
</evidence>
<proteinExistence type="predicted"/>
<accession>A0AAI8XNV2</accession>
<reference evidence="3" key="3">
    <citation type="submission" date="2023-03" db="EMBL/GenBank/DDBJ databases">
        <title>Draft genome sequence of a Mycolicibacterium mageritense strain H4_3_1 isolated from a hybrid biological-inorganic system reactor.</title>
        <authorList>
            <person name="Feng X."/>
            <person name="Kazama D."/>
            <person name="Sato K."/>
            <person name="Kobayashi H."/>
        </authorList>
    </citation>
    <scope>NUCLEOTIDE SEQUENCE</scope>
    <source>
        <strain evidence="3">H4_3_1</strain>
    </source>
</reference>
<dbReference type="EMBL" id="AP027452">
    <property type="protein sequence ID" value="BDY29366.1"/>
    <property type="molecule type" value="Genomic_DNA"/>
</dbReference>
<feature type="transmembrane region" description="Helical" evidence="1">
    <location>
        <begin position="27"/>
        <end position="50"/>
    </location>
</feature>
<evidence type="ECO:0000313" key="2">
    <source>
        <dbReference type="EMBL" id="BBX34386.1"/>
    </source>
</evidence>
<dbReference type="RefSeq" id="WP_036429770.1">
    <property type="nucleotide sequence ID" value="NZ_AP022567.1"/>
</dbReference>
<dbReference type="Proteomes" id="UP001241092">
    <property type="component" value="Chromosome"/>
</dbReference>
<dbReference type="AlphaFoldDB" id="A0AAI8XNV2"/>
<keyword evidence="1" id="KW-0472">Membrane</keyword>
<name>A0AAI8XNV2_MYCME</name>
<evidence type="ECO:0000313" key="5">
    <source>
        <dbReference type="Proteomes" id="UP001241092"/>
    </source>
</evidence>
<keyword evidence="1" id="KW-0812">Transmembrane</keyword>
<evidence type="ECO:0000313" key="4">
    <source>
        <dbReference type="Proteomes" id="UP000465622"/>
    </source>
</evidence>
<organism evidence="3 5">
    <name type="scientific">Mycolicibacterium mageritense</name>
    <name type="common">Mycobacterium mageritense</name>
    <dbReference type="NCBI Taxonomy" id="53462"/>
    <lineage>
        <taxon>Bacteria</taxon>
        <taxon>Bacillati</taxon>
        <taxon>Actinomycetota</taxon>
        <taxon>Actinomycetes</taxon>
        <taxon>Mycobacteriales</taxon>
        <taxon>Mycobacteriaceae</taxon>
        <taxon>Mycolicibacterium</taxon>
    </lineage>
</organism>
<keyword evidence="4" id="KW-1185">Reference proteome</keyword>
<sequence>MMGNTHDPIDHFRTHNKHAGEQFVDMYSWPGLISILLGAISLVGSVAAAAYRRHEWILTTGTVGLLAISGGIAWLVVEHHRVIEIERHWQERHSGTTIGSPAS</sequence>
<feature type="transmembrane region" description="Helical" evidence="1">
    <location>
        <begin position="56"/>
        <end position="77"/>
    </location>
</feature>
<keyword evidence="1" id="KW-1133">Transmembrane helix</keyword>
<evidence type="ECO:0000313" key="3">
    <source>
        <dbReference type="EMBL" id="BDY29366.1"/>
    </source>
</evidence>
<dbReference type="EMBL" id="AP022567">
    <property type="protein sequence ID" value="BBX34386.1"/>
    <property type="molecule type" value="Genomic_DNA"/>
</dbReference>
<reference evidence="2" key="2">
    <citation type="submission" date="2020-02" db="EMBL/GenBank/DDBJ databases">
        <authorList>
            <person name="Matsumoto Y."/>
            <person name="Kinjo T."/>
            <person name="Motooka D."/>
            <person name="Nabeya D."/>
            <person name="Jung N."/>
            <person name="Uechi K."/>
            <person name="Horii T."/>
            <person name="Iida T."/>
            <person name="Fujita J."/>
            <person name="Nakamura S."/>
        </authorList>
    </citation>
    <scope>NUCLEOTIDE SEQUENCE</scope>
    <source>
        <strain evidence="2">JCM 12375</strain>
    </source>
</reference>
<dbReference type="Proteomes" id="UP000465622">
    <property type="component" value="Chromosome"/>
</dbReference>
<dbReference type="NCBIfam" id="NF041247">
    <property type="entry name" value="UsfY"/>
    <property type="match status" value="1"/>
</dbReference>
<reference evidence="2 4" key="1">
    <citation type="journal article" date="2019" name="Emerg. Microbes Infect.">
        <title>Comprehensive subspecies identification of 175 nontuberculous mycobacteria species based on 7547 genomic profiles.</title>
        <authorList>
            <person name="Matsumoto Y."/>
            <person name="Kinjo T."/>
            <person name="Motooka D."/>
            <person name="Nabeya D."/>
            <person name="Jung N."/>
            <person name="Uechi K."/>
            <person name="Horii T."/>
            <person name="Iida T."/>
            <person name="Fujita J."/>
            <person name="Nakamura S."/>
        </authorList>
    </citation>
    <scope>NUCLEOTIDE SEQUENCE [LARGE SCALE GENOMIC DNA]</scope>
    <source>
        <strain evidence="2 4">JCM 12375</strain>
    </source>
</reference>
<protein>
    <submittedName>
        <fullName evidence="2">UsfY protein</fullName>
    </submittedName>
</protein>